<keyword evidence="1" id="KW-0812">Transmembrane</keyword>
<keyword evidence="1" id="KW-1133">Transmembrane helix</keyword>
<protein>
    <submittedName>
        <fullName evidence="2">Uncharacterized protein</fullName>
    </submittedName>
</protein>
<dbReference type="OrthoDB" id="8896802at2"/>
<evidence type="ECO:0000313" key="2">
    <source>
        <dbReference type="EMBL" id="AEF40667.1"/>
    </source>
</evidence>
<keyword evidence="1" id="KW-0472">Membrane</keyword>
<reference evidence="2 3" key="1">
    <citation type="journal article" date="2011" name="J. Bacteriol.">
        <title>Complete genome sequence of Amycolicicoccus subflavus DQS3-9A1T, an actinomycete isolated from crude oil-polluted soil.</title>
        <authorList>
            <person name="Cai M."/>
            <person name="Chen W.M."/>
            <person name="Nie Y."/>
            <person name="Chi C.Q."/>
            <person name="Wang Y.N."/>
            <person name="Tang Y.Q."/>
            <person name="Li G.Y."/>
            <person name="Wu X.L."/>
        </authorList>
    </citation>
    <scope>NUCLEOTIDE SEQUENCE [LARGE SCALE GENOMIC DNA]</scope>
    <source>
        <strain evidence="3">DSM 45089 / DQS3-9A1</strain>
    </source>
</reference>
<accession>F6EQI2</accession>
<feature type="transmembrane region" description="Helical" evidence="1">
    <location>
        <begin position="38"/>
        <end position="56"/>
    </location>
</feature>
<dbReference type="HOGENOM" id="CLU_2731106_0_0_11"/>
<dbReference type="EMBL" id="CP002786">
    <property type="protein sequence ID" value="AEF40667.1"/>
    <property type="molecule type" value="Genomic_DNA"/>
</dbReference>
<gene>
    <name evidence="2" type="ordered locus">AS9A_2218</name>
</gene>
<keyword evidence="3" id="KW-1185">Reference proteome</keyword>
<name>F6EQI2_HOYSD</name>
<dbReference type="AlphaFoldDB" id="F6EQI2"/>
<organism evidence="2 3">
    <name type="scientific">Hoyosella subflava (strain DSM 45089 / JCM 17490 / NBRC 109087 / DQS3-9A1)</name>
    <name type="common">Amycolicicoccus subflavus</name>
    <dbReference type="NCBI Taxonomy" id="443218"/>
    <lineage>
        <taxon>Bacteria</taxon>
        <taxon>Bacillati</taxon>
        <taxon>Actinomycetota</taxon>
        <taxon>Actinomycetes</taxon>
        <taxon>Mycobacteriales</taxon>
        <taxon>Hoyosellaceae</taxon>
        <taxon>Hoyosella</taxon>
    </lineage>
</organism>
<dbReference type="RefSeq" id="WP_013807016.1">
    <property type="nucleotide sequence ID" value="NC_015564.1"/>
</dbReference>
<proteinExistence type="predicted"/>
<evidence type="ECO:0000313" key="3">
    <source>
        <dbReference type="Proteomes" id="UP000009235"/>
    </source>
</evidence>
<dbReference type="Proteomes" id="UP000009235">
    <property type="component" value="Chromosome"/>
</dbReference>
<evidence type="ECO:0000256" key="1">
    <source>
        <dbReference type="SAM" id="Phobius"/>
    </source>
</evidence>
<dbReference type="KEGG" id="asd:AS9A_2218"/>
<sequence length="71" mass="7249">MPASAAGLAATQILMWVPMVYLGGASLVLLDLGADPQQLAFAGFSLVAAAVLIGSSTPHMIIARSRPDPDD</sequence>